<dbReference type="Proteomes" id="UP000786693">
    <property type="component" value="Unassembled WGS sequence"/>
</dbReference>
<dbReference type="InterPro" id="IPR037185">
    <property type="entry name" value="EmrE-like"/>
</dbReference>
<feature type="transmembrane region" description="Helical" evidence="3">
    <location>
        <begin position="424"/>
        <end position="440"/>
    </location>
</feature>
<feature type="transmembrane region" description="Helical" evidence="3">
    <location>
        <begin position="301"/>
        <end position="325"/>
    </location>
</feature>
<accession>A0ABQ4NRR4</accession>
<evidence type="ECO:0000313" key="5">
    <source>
        <dbReference type="EMBL" id="GIT97104.1"/>
    </source>
</evidence>
<gene>
    <name evidence="5" type="ORF">JANAI62_37270</name>
</gene>
<feature type="transmembrane region" description="Helical" evidence="3">
    <location>
        <begin position="155"/>
        <end position="175"/>
    </location>
</feature>
<dbReference type="InterPro" id="IPR001789">
    <property type="entry name" value="Sig_transdc_resp-reg_receiver"/>
</dbReference>
<feature type="transmembrane region" description="Helical" evidence="3">
    <location>
        <begin position="337"/>
        <end position="358"/>
    </location>
</feature>
<dbReference type="PANTHER" id="PTHR44591">
    <property type="entry name" value="STRESS RESPONSE REGULATOR PROTEIN 1"/>
    <property type="match status" value="1"/>
</dbReference>
<keyword evidence="6" id="KW-1185">Reference proteome</keyword>
<feature type="modified residue" description="4-aspartylphosphate" evidence="2">
    <location>
        <position position="13"/>
    </location>
</feature>
<dbReference type="SUPFAM" id="SSF52172">
    <property type="entry name" value="CheY-like"/>
    <property type="match status" value="1"/>
</dbReference>
<feature type="transmembrane region" description="Helical" evidence="3">
    <location>
        <begin position="245"/>
        <end position="268"/>
    </location>
</feature>
<dbReference type="InterPro" id="IPR000620">
    <property type="entry name" value="EamA_dom"/>
</dbReference>
<feature type="transmembrane region" description="Helical" evidence="3">
    <location>
        <begin position="220"/>
        <end position="239"/>
    </location>
</feature>
<keyword evidence="3" id="KW-0812">Transmembrane</keyword>
<evidence type="ECO:0000259" key="4">
    <source>
        <dbReference type="PROSITE" id="PS50110"/>
    </source>
</evidence>
<evidence type="ECO:0000256" key="1">
    <source>
        <dbReference type="ARBA" id="ARBA00022553"/>
    </source>
</evidence>
<evidence type="ECO:0000256" key="3">
    <source>
        <dbReference type="SAM" id="Phobius"/>
    </source>
</evidence>
<reference evidence="5 6" key="1">
    <citation type="submission" date="2021-05" db="EMBL/GenBank/DDBJ databases">
        <title>Bacteria Genome sequencing.</title>
        <authorList>
            <person name="Takabe Y."/>
            <person name="Nakajima Y."/>
            <person name="Suzuki S."/>
            <person name="Shiozaki T."/>
        </authorList>
    </citation>
    <scope>NUCLEOTIDE SEQUENCE [LARGE SCALE GENOMIC DNA]</scope>
    <source>
        <strain evidence="5 6">AI_62</strain>
    </source>
</reference>
<keyword evidence="1 2" id="KW-0597">Phosphoprotein</keyword>
<keyword evidence="3" id="KW-0472">Membrane</keyword>
<dbReference type="EMBL" id="BPFH01000011">
    <property type="protein sequence ID" value="GIT97104.1"/>
    <property type="molecule type" value="Genomic_DNA"/>
</dbReference>
<evidence type="ECO:0000256" key="2">
    <source>
        <dbReference type="PROSITE-ProRule" id="PRU00169"/>
    </source>
</evidence>
<keyword evidence="3" id="KW-1133">Transmembrane helix</keyword>
<evidence type="ECO:0000313" key="6">
    <source>
        <dbReference type="Proteomes" id="UP000786693"/>
    </source>
</evidence>
<protein>
    <recommendedName>
        <fullName evidence="4">Response regulatory domain-containing protein</fullName>
    </recommendedName>
</protein>
<dbReference type="Pfam" id="PF00072">
    <property type="entry name" value="Response_reg"/>
    <property type="match status" value="1"/>
</dbReference>
<organism evidence="5 6">
    <name type="scientific">Jannaschia pagri</name>
    <dbReference type="NCBI Taxonomy" id="2829797"/>
    <lineage>
        <taxon>Bacteria</taxon>
        <taxon>Pseudomonadati</taxon>
        <taxon>Pseudomonadota</taxon>
        <taxon>Alphaproteobacteria</taxon>
        <taxon>Rhodobacterales</taxon>
        <taxon>Roseobacteraceae</taxon>
        <taxon>Jannaschia</taxon>
    </lineage>
</organism>
<dbReference type="SUPFAM" id="SSF103481">
    <property type="entry name" value="Multidrug resistance efflux transporter EmrE"/>
    <property type="match status" value="2"/>
</dbReference>
<dbReference type="PROSITE" id="PS50110">
    <property type="entry name" value="RESPONSE_REGULATORY"/>
    <property type="match status" value="1"/>
</dbReference>
<feature type="domain" description="Response regulatory" evidence="4">
    <location>
        <begin position="1"/>
        <end position="80"/>
    </location>
</feature>
<dbReference type="Pfam" id="PF00892">
    <property type="entry name" value="EamA"/>
    <property type="match status" value="1"/>
</dbReference>
<feature type="transmembrane region" description="Helical" evidence="3">
    <location>
        <begin position="187"/>
        <end position="208"/>
    </location>
</feature>
<proteinExistence type="predicted"/>
<comment type="caution">
    <text evidence="5">The sequence shown here is derived from an EMBL/GenBank/DDBJ whole genome shotgun (WGS) entry which is preliminary data.</text>
</comment>
<name>A0ABQ4NRR4_9RHOB</name>
<feature type="transmembrane region" description="Helical" evidence="3">
    <location>
        <begin position="275"/>
        <end position="295"/>
    </location>
</feature>
<dbReference type="InterPro" id="IPR050595">
    <property type="entry name" value="Bact_response_regulator"/>
</dbReference>
<dbReference type="PANTHER" id="PTHR44591:SF3">
    <property type="entry name" value="RESPONSE REGULATORY DOMAIN-CONTAINING PROTEIN"/>
    <property type="match status" value="1"/>
</dbReference>
<dbReference type="Gene3D" id="3.40.50.2300">
    <property type="match status" value="1"/>
</dbReference>
<sequence>MLRAQDIDLVLLDIVMPEMDGYDVLRVMGADALLAQIPVLVISSLDDMKEIVTAIELGAVDFLPKNVDPLLLKARVSACLEKKRLRDLELEYLRDVDLLTDAARIVNETDFNPARLPLEKVNERSDPLGDLGRVFTQMAGEVHRREMAYRRQIDLLRGGMLLILMGVITGLYPALSKILTGTSIDNPLGMAAWVSSITMLLGLAMCLVRGNIPKLTWKKLRFALIIGPFAGAIPQLALFASSEHISGIELSIILAMESMIVFLFTTALRLEKPTILRFLGLGLGLVAVALVLRPVGDQAAVWAPIWLMVALLVPISAGVEGILMVAVPSEETDPWELVFLTMLGSSGFAWIAAVGMGATLGVSAMDQTTMTVIVLFAALSAGATWLLAVAVRKTGAVFASQSGYVATIMGVIWSILLLSETGSMWIWAALVCMIGGMILVRPKESDEIVKPEQVKRDVPAGIVKPG</sequence>
<feature type="transmembrane region" description="Helical" evidence="3">
    <location>
        <begin position="398"/>
        <end position="418"/>
    </location>
</feature>
<feature type="transmembrane region" description="Helical" evidence="3">
    <location>
        <begin position="370"/>
        <end position="391"/>
    </location>
</feature>
<dbReference type="InterPro" id="IPR011006">
    <property type="entry name" value="CheY-like_superfamily"/>
</dbReference>